<keyword evidence="6" id="KW-0378">Hydrolase</keyword>
<name>A0A9W8AZJ8_9FUNG</name>
<keyword evidence="4" id="KW-0234">DNA repair</keyword>
<comment type="similarity">
    <text evidence="2">Belongs to the rad1 family.</text>
</comment>
<dbReference type="PANTHER" id="PTHR10870:SF0">
    <property type="entry name" value="CELL CYCLE CHECKPOINT PROTEIN RAD1"/>
    <property type="match status" value="1"/>
</dbReference>
<keyword evidence="3" id="KW-0227">DNA damage</keyword>
<dbReference type="EMBL" id="JANBPY010000117">
    <property type="protein sequence ID" value="KAJ1968930.1"/>
    <property type="molecule type" value="Genomic_DNA"/>
</dbReference>
<dbReference type="SUPFAM" id="SSF55979">
    <property type="entry name" value="DNA clamp"/>
    <property type="match status" value="1"/>
</dbReference>
<dbReference type="PANTHER" id="PTHR10870">
    <property type="entry name" value="CELL CYCLE CHECKPOINT PROTEIN RAD1"/>
    <property type="match status" value="1"/>
</dbReference>
<evidence type="ECO:0000256" key="5">
    <source>
        <dbReference type="ARBA" id="ARBA00023242"/>
    </source>
</evidence>
<evidence type="ECO:0000256" key="4">
    <source>
        <dbReference type="ARBA" id="ARBA00023204"/>
    </source>
</evidence>
<comment type="caution">
    <text evidence="6">The sequence shown here is derived from an EMBL/GenBank/DDBJ whole genome shotgun (WGS) entry which is preliminary data.</text>
</comment>
<dbReference type="GO" id="GO:0030896">
    <property type="term" value="C:checkpoint clamp complex"/>
    <property type="evidence" value="ECO:0007669"/>
    <property type="project" value="TreeGrafter"/>
</dbReference>
<evidence type="ECO:0000313" key="7">
    <source>
        <dbReference type="Proteomes" id="UP001150925"/>
    </source>
</evidence>
<gene>
    <name evidence="6" type="primary">rad1</name>
    <name evidence="6" type="ORF">IWQ62_000944</name>
</gene>
<sequence>MSEVLESLSQTTQQPTEPGDYALVAKLRNVRPLVHLLKAINFKERAQCVITQRGVKFSVEDSRSVQAHAYLQRHFFQHFVFGQGALVHGNAQPEQDQDLEMAFAVQLSTLLQCLTIFAGTPGSATMSNPSHAGHSLANHYEGMGGSGGSNTGVGGTGGSSSTYRSYTSLGWVVNSQGSEVELVLEENEVISVCKLVTLSPEDMANFQFSAYPTVHRLIMRSETLRDALLELDGTSEKVVFQFSPSVPHFSLVTMGANGSTEVNFSKDAEIIESFYCAKAQHIEYHFSQVQHALNALVYSTKTSIRINERGFLSMQFMIPADHTDSCFVELLFITFNSEGYMTAGAATLADVCNGQDLHPPADELFQTDFDIYELLREEMKRFVWGEFILDKKTQAHSLMMCLYLRGHRKLAIQVLVWFHTYIYNQLERDTHSTDTSLDVASLLQESPTLKLLFQHQKVNSTETATAHQFLLRTARTVMVYVMETMGLYALESNDNSTLKKLHSLLQSKFLNEDAEPGRFFHAAVILQYPPKAIQSNNGAMHFLETEKINTACVQRYGYKNLVKKWFKAY</sequence>
<reference evidence="6" key="1">
    <citation type="submission" date="2022-07" db="EMBL/GenBank/DDBJ databases">
        <title>Phylogenomic reconstructions and comparative analyses of Kickxellomycotina fungi.</title>
        <authorList>
            <person name="Reynolds N.K."/>
            <person name="Stajich J.E."/>
            <person name="Barry K."/>
            <person name="Grigoriev I.V."/>
            <person name="Crous P."/>
            <person name="Smith M.E."/>
        </authorList>
    </citation>
    <scope>NUCLEOTIDE SEQUENCE</scope>
    <source>
        <strain evidence="6">RSA 1196</strain>
    </source>
</reference>
<keyword evidence="7" id="KW-1185">Reference proteome</keyword>
<dbReference type="GO" id="GO:0008311">
    <property type="term" value="F:double-stranded DNA 3'-5' DNA exonuclease activity"/>
    <property type="evidence" value="ECO:0007669"/>
    <property type="project" value="UniProtKB-EC"/>
</dbReference>
<dbReference type="EC" id="3.1.11.2" evidence="6"/>
<dbReference type="GO" id="GO:0000077">
    <property type="term" value="P:DNA damage checkpoint signaling"/>
    <property type="evidence" value="ECO:0007669"/>
    <property type="project" value="InterPro"/>
</dbReference>
<evidence type="ECO:0000256" key="2">
    <source>
        <dbReference type="ARBA" id="ARBA00010991"/>
    </source>
</evidence>
<dbReference type="Pfam" id="PF02144">
    <property type="entry name" value="Rad1"/>
    <property type="match status" value="1"/>
</dbReference>
<dbReference type="PRINTS" id="PR01245">
    <property type="entry name" value="RAD1REC1"/>
</dbReference>
<dbReference type="OrthoDB" id="337581at2759"/>
<evidence type="ECO:0000313" key="6">
    <source>
        <dbReference type="EMBL" id="KAJ1968930.1"/>
    </source>
</evidence>
<accession>A0A9W8AZJ8</accession>
<dbReference type="InterPro" id="IPR046938">
    <property type="entry name" value="DNA_clamp_sf"/>
</dbReference>
<dbReference type="AlphaFoldDB" id="A0A9W8AZJ8"/>
<proteinExistence type="inferred from homology"/>
<protein>
    <submittedName>
        <fullName evidence="6">Checkpoint clamp complex protein Rad1</fullName>
        <ecNumber evidence="6">3.1.11.2</ecNumber>
    </submittedName>
</protein>
<organism evidence="6 7">
    <name type="scientific">Dispira parvispora</name>
    <dbReference type="NCBI Taxonomy" id="1520584"/>
    <lineage>
        <taxon>Eukaryota</taxon>
        <taxon>Fungi</taxon>
        <taxon>Fungi incertae sedis</taxon>
        <taxon>Zoopagomycota</taxon>
        <taxon>Kickxellomycotina</taxon>
        <taxon>Dimargaritomycetes</taxon>
        <taxon>Dimargaritales</taxon>
        <taxon>Dimargaritaceae</taxon>
        <taxon>Dispira</taxon>
    </lineage>
</organism>
<dbReference type="GO" id="GO:0006281">
    <property type="term" value="P:DNA repair"/>
    <property type="evidence" value="ECO:0007669"/>
    <property type="project" value="UniProtKB-KW"/>
</dbReference>
<dbReference type="Gene3D" id="3.70.10.10">
    <property type="match status" value="2"/>
</dbReference>
<comment type="subcellular location">
    <subcellularLocation>
        <location evidence="1">Nucleus</location>
    </subcellularLocation>
</comment>
<evidence type="ECO:0000256" key="3">
    <source>
        <dbReference type="ARBA" id="ARBA00022763"/>
    </source>
</evidence>
<dbReference type="Proteomes" id="UP001150925">
    <property type="component" value="Unassembled WGS sequence"/>
</dbReference>
<dbReference type="InterPro" id="IPR003021">
    <property type="entry name" value="Rad1_Rec1_Rad17"/>
</dbReference>
<evidence type="ECO:0000256" key="1">
    <source>
        <dbReference type="ARBA" id="ARBA00004123"/>
    </source>
</evidence>
<keyword evidence="5" id="KW-0539">Nucleus</keyword>